<evidence type="ECO:0000313" key="1">
    <source>
        <dbReference type="EMBL" id="EJW02065.1"/>
    </source>
</evidence>
<gene>
    <name evidence="1" type="ORF">EDEG_03489</name>
</gene>
<comment type="caution">
    <text evidence="1">The sequence shown here is derived from an EMBL/GenBank/DDBJ whole genome shotgun (WGS) entry which is preliminary data.</text>
</comment>
<evidence type="ECO:0000313" key="2">
    <source>
        <dbReference type="Proteomes" id="UP000003163"/>
    </source>
</evidence>
<dbReference type="InParanoid" id="J9DHJ8"/>
<reference evidence="2" key="2">
    <citation type="submission" date="2015-07" db="EMBL/GenBank/DDBJ databases">
        <title>Contrasting host-pathogen interactions and genome evolution in two generalist and specialist microsporidian pathogens of mosquitoes.</title>
        <authorList>
            <consortium name="The Broad Institute Genomics Platform"/>
            <consortium name="The Broad Institute Genome Sequencing Center for Infectious Disease"/>
            <person name="Cuomo C.A."/>
            <person name="Sanscrainte N.D."/>
            <person name="Goldberg J.M."/>
            <person name="Heiman D."/>
            <person name="Young S."/>
            <person name="Zeng Q."/>
            <person name="Becnel J.J."/>
            <person name="Birren B.W."/>
        </authorList>
    </citation>
    <scope>NUCLEOTIDE SEQUENCE [LARGE SCALE GENOMIC DNA]</scope>
    <source>
        <strain evidence="2">USNM 41457</strain>
    </source>
</reference>
<accession>J9DHJ8</accession>
<dbReference type="Proteomes" id="UP000003163">
    <property type="component" value="Unassembled WGS sequence"/>
</dbReference>
<reference evidence="1 2" key="1">
    <citation type="submission" date="2011-08" db="EMBL/GenBank/DDBJ databases">
        <authorList>
            <person name="Liu Z.J."/>
            <person name="Shi F.L."/>
            <person name="Lu J.Q."/>
            <person name="Li M."/>
            <person name="Wang Z.L."/>
        </authorList>
    </citation>
    <scope>NUCLEOTIDE SEQUENCE [LARGE SCALE GENOMIC DNA]</scope>
    <source>
        <strain evidence="1 2">USNM 41457</strain>
    </source>
</reference>
<dbReference type="HOGENOM" id="CLU_038947_0_0_1"/>
<dbReference type="VEuPathDB" id="MicrosporidiaDB:EDEG_03489"/>
<dbReference type="AlphaFoldDB" id="J9DHJ8"/>
<protein>
    <submittedName>
        <fullName evidence="1">Uncharacterized protein</fullName>
    </submittedName>
</protein>
<keyword evidence="2" id="KW-1185">Reference proteome</keyword>
<name>J9DHJ8_EDHAE</name>
<dbReference type="EMBL" id="AFBI03000092">
    <property type="protein sequence ID" value="EJW02065.1"/>
    <property type="molecule type" value="Genomic_DNA"/>
</dbReference>
<organism evidence="1 2">
    <name type="scientific">Edhazardia aedis (strain USNM 41457)</name>
    <name type="common">Microsporidian parasite</name>
    <dbReference type="NCBI Taxonomy" id="1003232"/>
    <lineage>
        <taxon>Eukaryota</taxon>
        <taxon>Fungi</taxon>
        <taxon>Fungi incertae sedis</taxon>
        <taxon>Microsporidia</taxon>
        <taxon>Edhazardia</taxon>
    </lineage>
</organism>
<sequence length="528" mass="62755">MLLYITLFLEISFSKINDEKNGQCDGIICYNIDDEFPLMYFFENVNEFLCNISAKIIFEEIKIGKSLITCIPNDFKDILTDLMYKNVLMYHVETMIYNLNKFIFSDTKDPGNNTAEEPQIEFISKYEFKIKLSCLDKLKVPEVFKEINYKTFLEKFESSKDNFIKFLKSVEKALDLVIKEKFYCDLVIGKIFIDNIRSYLNDESYSILRHTIGNTVAICNKHSSLYTSEKELSKFISDSIFIYEQSYKLNGKIPKILFECCSDLLIAEILANSHENNDKRYLSGKRDISIFEKNFEQYMQDFLNGRRKIQQKIVPHSTVSTFEIFKYQALIHSHGKIFFGEEWYSIKKNMSAEKPFESMYNDKAVDFSEILYLVDIKNSKIYRKLVQNVKKCFRKLKKYKFIWSKDDEEEIISEFIKSQLQNGTSVLICFRFFDISNERYIKDKKIDNKEIFFNKRLNELKKSMCIDNQNQAFNRLIKKYKVENLLACSRLIRNHFKIALQKLYPNCIIIETKEDYSHDFYLFCIDNN</sequence>
<proteinExistence type="predicted"/>